<evidence type="ECO:0000313" key="1">
    <source>
        <dbReference type="EMBL" id="CAG7557955.1"/>
    </source>
</evidence>
<proteinExistence type="predicted"/>
<dbReference type="EMBL" id="CAJSTJ010000121">
    <property type="protein sequence ID" value="CAG7557955.1"/>
    <property type="molecule type" value="Genomic_DNA"/>
</dbReference>
<comment type="caution">
    <text evidence="1">The sequence shown here is derived from an EMBL/GenBank/DDBJ whole genome shotgun (WGS) entry which is preliminary data.</text>
</comment>
<evidence type="ECO:0000313" key="2">
    <source>
        <dbReference type="Proteomes" id="UP000693738"/>
    </source>
</evidence>
<dbReference type="Proteomes" id="UP000693738">
    <property type="component" value="Unassembled WGS sequence"/>
</dbReference>
<dbReference type="AlphaFoldDB" id="A0A8J2III1"/>
<protein>
    <submittedName>
        <fullName evidence="1">Uncharacterized protein</fullName>
    </submittedName>
</protein>
<gene>
    <name evidence="1" type="ORF">FEQUK3_LOCUS3693</name>
</gene>
<sequence>MDDFVDLLPANPYEYDPNLSGGLSGLHRVHCFSLEPRMIDVFEVPWIGPNPSQYQRHRYIRLYLDWIRKGDEDVHEEARAKAIDVVSKLLPPVDCWTDAEARHFNFLVDKQYW</sequence>
<name>A0A8J2III1_FUSEQ</name>
<organism evidence="1 2">
    <name type="scientific">Fusarium equiseti</name>
    <name type="common">Fusarium scirpi</name>
    <dbReference type="NCBI Taxonomy" id="61235"/>
    <lineage>
        <taxon>Eukaryota</taxon>
        <taxon>Fungi</taxon>
        <taxon>Dikarya</taxon>
        <taxon>Ascomycota</taxon>
        <taxon>Pezizomycotina</taxon>
        <taxon>Sordariomycetes</taxon>
        <taxon>Hypocreomycetidae</taxon>
        <taxon>Hypocreales</taxon>
        <taxon>Nectriaceae</taxon>
        <taxon>Fusarium</taxon>
        <taxon>Fusarium incarnatum-equiseti species complex</taxon>
    </lineage>
</organism>
<accession>A0A8J2III1</accession>
<reference evidence="1" key="1">
    <citation type="submission" date="2021-05" db="EMBL/GenBank/DDBJ databases">
        <authorList>
            <person name="Khan N."/>
        </authorList>
    </citation>
    <scope>NUCLEOTIDE SEQUENCE</scope>
</reference>